<evidence type="ECO:0000256" key="2">
    <source>
        <dbReference type="ARBA" id="ARBA00022676"/>
    </source>
</evidence>
<dbReference type="Pfam" id="PF00852">
    <property type="entry name" value="Glyco_transf_10"/>
    <property type="match status" value="1"/>
</dbReference>
<dbReference type="PANTHER" id="PTHR11929">
    <property type="entry name" value="ALPHA- 1,3 -FUCOSYLTRANSFERASE"/>
    <property type="match status" value="1"/>
</dbReference>
<evidence type="ECO:0000259" key="4">
    <source>
        <dbReference type="Pfam" id="PF00852"/>
    </source>
</evidence>
<evidence type="ECO:0000256" key="1">
    <source>
        <dbReference type="ARBA" id="ARBA00008919"/>
    </source>
</evidence>
<feature type="non-terminal residue" evidence="5">
    <location>
        <position position="1"/>
    </location>
</feature>
<dbReference type="AlphaFoldDB" id="A0A0F9U1U1"/>
<dbReference type="PANTHER" id="PTHR11929:SF194">
    <property type="entry name" value="ALPHA-(1,3)-FUCOSYLTRANSFERASE 10"/>
    <property type="match status" value="1"/>
</dbReference>
<dbReference type="EMBL" id="LAZR01000892">
    <property type="protein sequence ID" value="KKN55276.1"/>
    <property type="molecule type" value="Genomic_DNA"/>
</dbReference>
<keyword evidence="2" id="KW-0328">Glycosyltransferase</keyword>
<name>A0A0F9U1U1_9ZZZZ</name>
<dbReference type="InterPro" id="IPR001503">
    <property type="entry name" value="Glyco_trans_10"/>
</dbReference>
<dbReference type="SUPFAM" id="SSF53756">
    <property type="entry name" value="UDP-Glycosyltransferase/glycogen phosphorylase"/>
    <property type="match status" value="1"/>
</dbReference>
<dbReference type="Gene3D" id="3.40.50.11660">
    <property type="entry name" value="Glycosyl transferase family 10, C-terminal domain"/>
    <property type="match status" value="1"/>
</dbReference>
<evidence type="ECO:0000313" key="5">
    <source>
        <dbReference type="EMBL" id="KKN55276.1"/>
    </source>
</evidence>
<comment type="similarity">
    <text evidence="1">Belongs to the glycosyltransferase 10 family.</text>
</comment>
<protein>
    <recommendedName>
        <fullName evidence="4">Fucosyltransferase C-terminal domain-containing protein</fullName>
    </recommendedName>
</protein>
<comment type="caution">
    <text evidence="5">The sequence shown here is derived from an EMBL/GenBank/DDBJ whole genome shotgun (WGS) entry which is preliminary data.</text>
</comment>
<evidence type="ECO:0000256" key="3">
    <source>
        <dbReference type="ARBA" id="ARBA00022679"/>
    </source>
</evidence>
<proteinExistence type="inferred from homology"/>
<feature type="domain" description="Fucosyltransferase C-terminal" evidence="4">
    <location>
        <begin position="134"/>
        <end position="225"/>
    </location>
</feature>
<accession>A0A0F9U1U1</accession>
<gene>
    <name evidence="5" type="ORF">LCGC14_0584150</name>
</gene>
<dbReference type="GO" id="GO:0008417">
    <property type="term" value="F:fucosyltransferase activity"/>
    <property type="evidence" value="ECO:0007669"/>
    <property type="project" value="InterPro"/>
</dbReference>
<dbReference type="InterPro" id="IPR038577">
    <property type="entry name" value="GT10-like_C_sf"/>
</dbReference>
<organism evidence="5">
    <name type="scientific">marine sediment metagenome</name>
    <dbReference type="NCBI Taxonomy" id="412755"/>
    <lineage>
        <taxon>unclassified sequences</taxon>
        <taxon>metagenomes</taxon>
        <taxon>ecological metagenomes</taxon>
    </lineage>
</organism>
<keyword evidence="3" id="KW-0808">Transferase</keyword>
<dbReference type="InterPro" id="IPR055270">
    <property type="entry name" value="Glyco_tran_10_C"/>
</dbReference>
<reference evidence="5" key="1">
    <citation type="journal article" date="2015" name="Nature">
        <title>Complex archaea that bridge the gap between prokaryotes and eukaryotes.</title>
        <authorList>
            <person name="Spang A."/>
            <person name="Saw J.H."/>
            <person name="Jorgensen S.L."/>
            <person name="Zaremba-Niedzwiedzka K."/>
            <person name="Martijn J."/>
            <person name="Lind A.E."/>
            <person name="van Eijk R."/>
            <person name="Schleper C."/>
            <person name="Guy L."/>
            <person name="Ettema T.J."/>
        </authorList>
    </citation>
    <scope>NUCLEOTIDE SEQUENCE</scope>
</reference>
<sequence length="286" mass="32382">MTEAAIAVLPYGSKLGRCLSVRDLDELIWPIGRPARLSSGRIADLSPDDHLIIYPKTNMHFLPNLGTRAKVTAMVVEPSIIHARHLRWLRLTYRRFFRVMTYHQTLLDHIPNGLFLPYGTTWVPDYDEINLEKTRHMSLIASGKRDHEGHQLRHRLVQHVHQAQLDVKVLGRGYAPFDRKSEGLAPYRFSVVIENVREPNYFSEKLVDAILCETVPIYWGCPNIADFIDTAGMIICGTEEDVERAIAAASQAQYDALAPALQRAKPQAASFFDLELRAAETLKASL</sequence>
<dbReference type="GO" id="GO:0016020">
    <property type="term" value="C:membrane"/>
    <property type="evidence" value="ECO:0007669"/>
    <property type="project" value="InterPro"/>
</dbReference>